<dbReference type="RefSeq" id="WP_060589865.1">
    <property type="nucleotide sequence ID" value="NZ_CP031418.1"/>
</dbReference>
<evidence type="ECO:0000313" key="2">
    <source>
        <dbReference type="Proteomes" id="UP000057820"/>
    </source>
</evidence>
<dbReference type="Proteomes" id="UP000057820">
    <property type="component" value="Chromosome 1"/>
</dbReference>
<protein>
    <submittedName>
        <fullName evidence="1">Uncharacterized protein</fullName>
    </submittedName>
</protein>
<name>A0A0H5NU90_NOCFR</name>
<sequence length="234" mass="25101">MITGPPALADYRDTFDRPDSADLGPAWRPEFGNLVVATNRAQSRPLPSNTARTGSWETYVGDYGGRLFTDNWELEVPIQPPVGTGSVANFTSFGVGMLEDGPGPGMVLVYATTSRTTGPAGGTRIMTWESSSIPAPGTATNLTGQTTRATTGTASTTTATITFRRRMYSATQSMFTLLINGAPSLTWDDTAGVVPAGDVFRRRWFIGAEANFPNFLQNQYSSALSQVRARDLTV</sequence>
<gene>
    <name evidence="1" type="ORF">ERS450000_00213</name>
</gene>
<reference evidence="2" key="1">
    <citation type="submission" date="2015-03" db="EMBL/GenBank/DDBJ databases">
        <authorList>
            <consortium name="Pathogen Informatics"/>
        </authorList>
    </citation>
    <scope>NUCLEOTIDE SEQUENCE [LARGE SCALE GENOMIC DNA]</scope>
    <source>
        <strain evidence="2">NCTC11134</strain>
    </source>
</reference>
<evidence type="ECO:0000313" key="1">
    <source>
        <dbReference type="EMBL" id="CRY73586.1"/>
    </source>
</evidence>
<proteinExistence type="predicted"/>
<dbReference type="EMBL" id="LN868938">
    <property type="protein sequence ID" value="CRY73586.1"/>
    <property type="molecule type" value="Genomic_DNA"/>
</dbReference>
<organism evidence="1 2">
    <name type="scientific">Nocardia farcinica</name>
    <dbReference type="NCBI Taxonomy" id="37329"/>
    <lineage>
        <taxon>Bacteria</taxon>
        <taxon>Bacillati</taxon>
        <taxon>Actinomycetota</taxon>
        <taxon>Actinomycetes</taxon>
        <taxon>Mycobacteriales</taxon>
        <taxon>Nocardiaceae</taxon>
        <taxon>Nocardia</taxon>
    </lineage>
</organism>
<accession>A0A0H5NU90</accession>
<dbReference type="AlphaFoldDB" id="A0A0H5NU90"/>
<dbReference type="KEGG" id="nfr:ERS450000_00213"/>